<dbReference type="RefSeq" id="XP_029223259.1">
    <property type="nucleotide sequence ID" value="XM_029376688.1"/>
</dbReference>
<dbReference type="Proteomes" id="UP000284403">
    <property type="component" value="Unassembled WGS sequence"/>
</dbReference>
<keyword evidence="2" id="KW-0675">Receptor</keyword>
<dbReference type="InterPro" id="IPR057398">
    <property type="entry name" value="GRESAG4.1/3_peripasmic_2"/>
</dbReference>
<dbReference type="GeneID" id="40323496"/>
<dbReference type="AlphaFoldDB" id="A0A422MSE5"/>
<reference evidence="2 3" key="1">
    <citation type="journal article" date="2018" name="BMC Genomics">
        <title>Genomic comparison of Trypanosoma conorhini and Trypanosoma rangeli to Trypanosoma cruzi strains of high and low virulence.</title>
        <authorList>
            <person name="Bradwell K.R."/>
            <person name="Koparde V.N."/>
            <person name="Matveyev A.V."/>
            <person name="Serrano M.G."/>
            <person name="Alves J.M."/>
            <person name="Parikh H."/>
            <person name="Huang B."/>
            <person name="Lee V."/>
            <person name="Espinosa-Alvarez O."/>
            <person name="Ortiz P.A."/>
            <person name="Costa-Martins A.G."/>
            <person name="Teixeira M.M."/>
            <person name="Buck G.A."/>
        </authorList>
    </citation>
    <scope>NUCLEOTIDE SEQUENCE [LARGE SCALE GENOMIC DNA]</scope>
    <source>
        <strain evidence="2 3">025E</strain>
    </source>
</reference>
<evidence type="ECO:0000313" key="2">
    <source>
        <dbReference type="EMBL" id="RNE96142.1"/>
    </source>
</evidence>
<proteinExistence type="predicted"/>
<dbReference type="EMBL" id="MKKU01001312">
    <property type="protein sequence ID" value="RNE96142.1"/>
    <property type="molecule type" value="Genomic_DNA"/>
</dbReference>
<evidence type="ECO:0000259" key="1">
    <source>
        <dbReference type="Pfam" id="PF25493"/>
    </source>
</evidence>
<gene>
    <name evidence="2" type="ORF">Tco025E_09885</name>
</gene>
<evidence type="ECO:0000313" key="3">
    <source>
        <dbReference type="Proteomes" id="UP000284403"/>
    </source>
</evidence>
<feature type="domain" description="Receptor-type adenylate cyclase GRESAG 4.1/3 periplasmic binding protein-like" evidence="1">
    <location>
        <begin position="151"/>
        <end position="374"/>
    </location>
</feature>
<sequence>NPLAKDARYDAIRRFQGAMRDYLKSIGQKDYKDTEHFLNNDNDGELMVDGWIAGEVLARALRDCKGVRDRKSFMESIFNQRRYLIDDLVIGDFGGECHGAAASQGATCRCNQGGRTVYMKRFVEDFRAEVVDKGLMTFRLSDCNVSSTQVPPVFSGAAFIMNDSAVAQRASAELVLGAALAYSRHETSWGENQISVAPLPSALADAREVLQSELQSRHVHGVVGVVTEAVLGVEGVAFIDPLQLEPRLNRFRRHVIHVSPTLEQQFFVLAEYLRDAGFRAAHAVIRGEEAAAVAEVLRRSLVTFGGSLRSATLLAGGDALAGHLPEAGDVFVAGLAAGDVAAVARHVASHDGVRVFVAFSEFALLHADFAAAFGGD</sequence>
<feature type="non-terminal residue" evidence="2">
    <location>
        <position position="376"/>
    </location>
</feature>
<dbReference type="Pfam" id="PF25493">
    <property type="entry name" value="Peripla_BP_A-cyclase"/>
    <property type="match status" value="1"/>
</dbReference>
<keyword evidence="3" id="KW-1185">Reference proteome</keyword>
<name>A0A422MSE5_9TRYP</name>
<feature type="non-terminal residue" evidence="2">
    <location>
        <position position="1"/>
    </location>
</feature>
<organism evidence="2 3">
    <name type="scientific">Trypanosoma conorhini</name>
    <dbReference type="NCBI Taxonomy" id="83891"/>
    <lineage>
        <taxon>Eukaryota</taxon>
        <taxon>Discoba</taxon>
        <taxon>Euglenozoa</taxon>
        <taxon>Kinetoplastea</taxon>
        <taxon>Metakinetoplastina</taxon>
        <taxon>Trypanosomatida</taxon>
        <taxon>Trypanosomatidae</taxon>
        <taxon>Trypanosoma</taxon>
    </lineage>
</organism>
<accession>A0A422MSE5</accession>
<comment type="caution">
    <text evidence="2">The sequence shown here is derived from an EMBL/GenBank/DDBJ whole genome shotgun (WGS) entry which is preliminary data.</text>
</comment>
<dbReference type="OrthoDB" id="249621at2759"/>
<protein>
    <submittedName>
        <fullName evidence="2">Receptor-type adenylate cyclase</fullName>
    </submittedName>
</protein>